<evidence type="ECO:0000313" key="15">
    <source>
        <dbReference type="EMBL" id="MXV15439.1"/>
    </source>
</evidence>
<evidence type="ECO:0000256" key="7">
    <source>
        <dbReference type="ARBA" id="ARBA00022840"/>
    </source>
</evidence>
<dbReference type="EC" id="2.7.13.3" evidence="2"/>
<dbReference type="Gene3D" id="1.10.287.130">
    <property type="match status" value="1"/>
</dbReference>
<dbReference type="FunFam" id="1.10.287.130:FF:000002">
    <property type="entry name" value="Two-component osmosensing histidine kinase"/>
    <property type="match status" value="1"/>
</dbReference>
<dbReference type="Pfam" id="PF00512">
    <property type="entry name" value="HisKA"/>
    <property type="match status" value="1"/>
</dbReference>
<dbReference type="PRINTS" id="PR00344">
    <property type="entry name" value="BCTRLSENSOR"/>
</dbReference>
<dbReference type="InterPro" id="IPR001789">
    <property type="entry name" value="Sig_transdc_resp-reg_receiver"/>
</dbReference>
<organism evidence="15 16">
    <name type="scientific">Hufsiella ginkgonis</name>
    <dbReference type="NCBI Taxonomy" id="2695274"/>
    <lineage>
        <taxon>Bacteria</taxon>
        <taxon>Pseudomonadati</taxon>
        <taxon>Bacteroidota</taxon>
        <taxon>Sphingobacteriia</taxon>
        <taxon>Sphingobacteriales</taxon>
        <taxon>Sphingobacteriaceae</taxon>
        <taxon>Hufsiella</taxon>
    </lineage>
</organism>
<dbReference type="InterPro" id="IPR011006">
    <property type="entry name" value="CheY-like_superfamily"/>
</dbReference>
<dbReference type="InterPro" id="IPR003594">
    <property type="entry name" value="HATPase_dom"/>
</dbReference>
<protein>
    <recommendedName>
        <fullName evidence="10">Sensory/regulatory protein RpfC</fullName>
        <ecNumber evidence="2">2.7.13.3</ecNumber>
    </recommendedName>
</protein>
<dbReference type="FunFam" id="3.30.565.10:FF:000010">
    <property type="entry name" value="Sensor histidine kinase RcsC"/>
    <property type="match status" value="1"/>
</dbReference>
<accession>A0A7K1XXI0</accession>
<dbReference type="Proteomes" id="UP000451233">
    <property type="component" value="Unassembled WGS sequence"/>
</dbReference>
<evidence type="ECO:0000256" key="12">
    <source>
        <dbReference type="SAM" id="Phobius"/>
    </source>
</evidence>
<dbReference type="CDD" id="cd00156">
    <property type="entry name" value="REC"/>
    <property type="match status" value="1"/>
</dbReference>
<feature type="domain" description="Response regulatory" evidence="14">
    <location>
        <begin position="295"/>
        <end position="408"/>
    </location>
</feature>
<keyword evidence="5" id="KW-0547">Nucleotide-binding</keyword>
<dbReference type="PANTHER" id="PTHR45339:SF1">
    <property type="entry name" value="HYBRID SIGNAL TRANSDUCTION HISTIDINE KINASE J"/>
    <property type="match status" value="1"/>
</dbReference>
<feature type="transmembrane region" description="Helical" evidence="12">
    <location>
        <begin position="12"/>
        <end position="31"/>
    </location>
</feature>
<proteinExistence type="predicted"/>
<dbReference type="GO" id="GO:0005524">
    <property type="term" value="F:ATP binding"/>
    <property type="evidence" value="ECO:0007669"/>
    <property type="project" value="UniProtKB-KW"/>
</dbReference>
<dbReference type="CDD" id="cd17546">
    <property type="entry name" value="REC_hyHK_CKI1_RcsC-like"/>
    <property type="match status" value="1"/>
</dbReference>
<keyword evidence="6" id="KW-0418">Kinase</keyword>
<keyword evidence="12" id="KW-0812">Transmembrane</keyword>
<dbReference type="InterPro" id="IPR003661">
    <property type="entry name" value="HisK_dim/P_dom"/>
</dbReference>
<feature type="modified residue" description="4-aspartylphosphate" evidence="11">
    <location>
        <position position="483"/>
    </location>
</feature>
<dbReference type="SUPFAM" id="SSF47384">
    <property type="entry name" value="Homodimeric domain of signal transducing histidine kinase"/>
    <property type="match status" value="1"/>
</dbReference>
<evidence type="ECO:0000256" key="11">
    <source>
        <dbReference type="PROSITE-ProRule" id="PRU00169"/>
    </source>
</evidence>
<evidence type="ECO:0000256" key="6">
    <source>
        <dbReference type="ARBA" id="ARBA00022777"/>
    </source>
</evidence>
<evidence type="ECO:0000259" key="13">
    <source>
        <dbReference type="PROSITE" id="PS50109"/>
    </source>
</evidence>
<dbReference type="SMART" id="SM00448">
    <property type="entry name" value="REC"/>
    <property type="match status" value="2"/>
</dbReference>
<dbReference type="SMART" id="SM00387">
    <property type="entry name" value="HATPase_c"/>
    <property type="match status" value="1"/>
</dbReference>
<evidence type="ECO:0000256" key="5">
    <source>
        <dbReference type="ARBA" id="ARBA00022741"/>
    </source>
</evidence>
<feature type="modified residue" description="4-aspartylphosphate" evidence="11">
    <location>
        <position position="345"/>
    </location>
</feature>
<dbReference type="SMART" id="SM00388">
    <property type="entry name" value="HisKA"/>
    <property type="match status" value="1"/>
</dbReference>
<gene>
    <name evidence="15" type="ORF">GS398_09005</name>
</gene>
<comment type="caution">
    <text evidence="15">The sequence shown here is derived from an EMBL/GenBank/DDBJ whole genome shotgun (WGS) entry which is preliminary data.</text>
</comment>
<feature type="domain" description="Response regulatory" evidence="14">
    <location>
        <begin position="434"/>
        <end position="549"/>
    </location>
</feature>
<dbReference type="Pfam" id="PF02518">
    <property type="entry name" value="HATPase_c"/>
    <property type="match status" value="1"/>
</dbReference>
<dbReference type="InterPro" id="IPR004358">
    <property type="entry name" value="Sig_transdc_His_kin-like_C"/>
</dbReference>
<feature type="domain" description="Histidine kinase" evidence="13">
    <location>
        <begin position="53"/>
        <end position="275"/>
    </location>
</feature>
<evidence type="ECO:0000256" key="4">
    <source>
        <dbReference type="ARBA" id="ARBA00022679"/>
    </source>
</evidence>
<dbReference type="CDD" id="cd00082">
    <property type="entry name" value="HisKA"/>
    <property type="match status" value="1"/>
</dbReference>
<keyword evidence="7" id="KW-0067">ATP-binding</keyword>
<dbReference type="PROSITE" id="PS50109">
    <property type="entry name" value="HIS_KIN"/>
    <property type="match status" value="1"/>
</dbReference>
<keyword evidence="3 11" id="KW-0597">Phosphoprotein</keyword>
<dbReference type="InterPro" id="IPR036097">
    <property type="entry name" value="HisK_dim/P_sf"/>
</dbReference>
<dbReference type="RefSeq" id="WP_160906435.1">
    <property type="nucleotide sequence ID" value="NZ_WVHS01000002.1"/>
</dbReference>
<dbReference type="InterPro" id="IPR005467">
    <property type="entry name" value="His_kinase_dom"/>
</dbReference>
<comment type="catalytic activity">
    <reaction evidence="1">
        <text>ATP + protein L-histidine = ADP + protein N-phospho-L-histidine.</text>
        <dbReference type="EC" id="2.7.13.3"/>
    </reaction>
</comment>
<evidence type="ECO:0000256" key="8">
    <source>
        <dbReference type="ARBA" id="ARBA00023012"/>
    </source>
</evidence>
<dbReference type="InterPro" id="IPR036890">
    <property type="entry name" value="HATPase_C_sf"/>
</dbReference>
<name>A0A7K1XXI0_9SPHI</name>
<evidence type="ECO:0000256" key="3">
    <source>
        <dbReference type="ARBA" id="ARBA00022553"/>
    </source>
</evidence>
<keyword evidence="12" id="KW-0472">Membrane</keyword>
<dbReference type="SUPFAM" id="SSF52172">
    <property type="entry name" value="CheY-like"/>
    <property type="match status" value="2"/>
</dbReference>
<evidence type="ECO:0000259" key="14">
    <source>
        <dbReference type="PROSITE" id="PS50110"/>
    </source>
</evidence>
<dbReference type="Pfam" id="PF00072">
    <property type="entry name" value="Response_reg"/>
    <property type="match status" value="2"/>
</dbReference>
<keyword evidence="12" id="KW-1133">Transmembrane helix</keyword>
<sequence length="549" mass="60602">MNNVKDNIDVLVITAMMCSFTVVICFLIVIYRKQLDVFRHKRANQAKSAFLAAMSHEIRTPMNGVLGMASLLNETELNSEQQEYTQAIINSGEALLSVINDILDFSKIESGKMELDLHSFDLRNCVEEVFDLFSGKAAESGLDLMCEVDHQLPALLVGDGMRIRQILVNLVGNAMKFTARGEIFLGVSLIKNVSDQELELGFEVRDTGIGIPAAQVNNLFNAFSQVDSSTTRKYGGTGLGLAICDRLVRLMNGTISVTSEPGLGSTFSFTIRCHISRELQAAAGQVNMVEIEGRRVLVVDDNDTNRRILGLQLAEWNLRPVMMPTGADALAYLNSHPLVDLVITDMHMPGINGVQLAAAIKDQYSALPIIVLSHGGEETKRKHPGLFVAVLPRPVKQQQLGRAILLAFQQAKPEPAQKPKNVLSTAFAVAHPMKVLVAEDNLVNQKLIMKVLERLGYAPDLAVSGVEVLQKLDEKSYDLILMDIQMPDMDGLEATRQIRRNYTEQPHIIAMTANAMIEDREECFKAGMNNYISKPIRLEALMALLEEAS</sequence>
<dbReference type="PROSITE" id="PS50110">
    <property type="entry name" value="RESPONSE_REGULATORY"/>
    <property type="match status" value="2"/>
</dbReference>
<comment type="subunit">
    <text evidence="9">At low DSF concentrations, interacts with RpfF.</text>
</comment>
<evidence type="ECO:0000313" key="16">
    <source>
        <dbReference type="Proteomes" id="UP000451233"/>
    </source>
</evidence>
<dbReference type="Gene3D" id="3.30.565.10">
    <property type="entry name" value="Histidine kinase-like ATPase, C-terminal domain"/>
    <property type="match status" value="1"/>
</dbReference>
<keyword evidence="16" id="KW-1185">Reference proteome</keyword>
<keyword evidence="8" id="KW-0902">Two-component regulatory system</keyword>
<evidence type="ECO:0000256" key="2">
    <source>
        <dbReference type="ARBA" id="ARBA00012438"/>
    </source>
</evidence>
<evidence type="ECO:0000256" key="9">
    <source>
        <dbReference type="ARBA" id="ARBA00064003"/>
    </source>
</evidence>
<keyword evidence="4" id="KW-0808">Transferase</keyword>
<dbReference type="CDD" id="cd16922">
    <property type="entry name" value="HATPase_EvgS-ArcB-TorS-like"/>
    <property type="match status" value="1"/>
</dbReference>
<evidence type="ECO:0000256" key="10">
    <source>
        <dbReference type="ARBA" id="ARBA00068150"/>
    </source>
</evidence>
<dbReference type="AlphaFoldDB" id="A0A7K1XXI0"/>
<dbReference type="EMBL" id="WVHS01000002">
    <property type="protein sequence ID" value="MXV15439.1"/>
    <property type="molecule type" value="Genomic_DNA"/>
</dbReference>
<reference evidence="15 16" key="1">
    <citation type="submission" date="2019-11" db="EMBL/GenBank/DDBJ databases">
        <title>Pedobacter sp. HMF7056 Genome sequencing and assembly.</title>
        <authorList>
            <person name="Kang H."/>
            <person name="Kim H."/>
            <person name="Joh K."/>
        </authorList>
    </citation>
    <scope>NUCLEOTIDE SEQUENCE [LARGE SCALE GENOMIC DNA]</scope>
    <source>
        <strain evidence="15 16">HMF7056</strain>
    </source>
</reference>
<dbReference type="PANTHER" id="PTHR45339">
    <property type="entry name" value="HYBRID SIGNAL TRANSDUCTION HISTIDINE KINASE J"/>
    <property type="match status" value="1"/>
</dbReference>
<dbReference type="Gene3D" id="3.40.50.2300">
    <property type="match status" value="2"/>
</dbReference>
<evidence type="ECO:0000256" key="1">
    <source>
        <dbReference type="ARBA" id="ARBA00000085"/>
    </source>
</evidence>
<dbReference type="SUPFAM" id="SSF55874">
    <property type="entry name" value="ATPase domain of HSP90 chaperone/DNA topoisomerase II/histidine kinase"/>
    <property type="match status" value="1"/>
</dbReference>
<dbReference type="GO" id="GO:0000155">
    <property type="term" value="F:phosphorelay sensor kinase activity"/>
    <property type="evidence" value="ECO:0007669"/>
    <property type="project" value="InterPro"/>
</dbReference>